<dbReference type="Proteomes" id="UP000468581">
    <property type="component" value="Unassembled WGS sequence"/>
</dbReference>
<proteinExistence type="predicted"/>
<gene>
    <name evidence="1" type="ORF">GWK08_10830</name>
</gene>
<keyword evidence="2" id="KW-1185">Reference proteome</keyword>
<dbReference type="EMBL" id="JAABOO010000002">
    <property type="protein sequence ID" value="NER13937.1"/>
    <property type="molecule type" value="Genomic_DNA"/>
</dbReference>
<dbReference type="RefSeq" id="WP_163607176.1">
    <property type="nucleotide sequence ID" value="NZ_JAABOO010000002.1"/>
</dbReference>
<accession>A0A6P0ULR3</accession>
<name>A0A6P0ULR3_9FLAO</name>
<organism evidence="1 2">
    <name type="scientific">Leptobacterium flavescens</name>
    <dbReference type="NCBI Taxonomy" id="472055"/>
    <lineage>
        <taxon>Bacteria</taxon>
        <taxon>Pseudomonadati</taxon>
        <taxon>Bacteroidota</taxon>
        <taxon>Flavobacteriia</taxon>
        <taxon>Flavobacteriales</taxon>
        <taxon>Flavobacteriaceae</taxon>
        <taxon>Leptobacterium</taxon>
    </lineage>
</organism>
<dbReference type="InterPro" id="IPR021516">
    <property type="entry name" value="DUF3179"/>
</dbReference>
<sequence length="464" mass="54122">MWLKIRKISFLFLLFGFLFADEAISQDKRLALSTNKSEITYFLDLINARDQVVIGRSLSYIEKNWKPEYEIMLLELMYFNYNNTDLSLKLTLLLQKKTGKQFGYDHNKWYEWIWSKDEKLHPEYHFFKAKLHNYIDNRFGKYFQDRQDERIIRFDEIRWGGVRQDGIPPLRNPKMIEASQAKYLEDDHVVFGIEVNGDVRAYPKRILAWHEMFTDEVGGIPVAGVYCTLCGTVILYKTEHKGVKHRFGTSGFLYRSNKLMYDKATQSLWNTLWGKPVVGPLVGKGIELEYMSVVTTTWGEWKKRHPNTKVLSLNTGHRRDYGEGVAYQDYFATDELMFNVPSPDKKLKNKQSILAIRLAEYPEDALAVSTKFLKKNPVYQHTIGKMNFVVLTDKTGANRVYETKGAVFSDYDGDFTATDHLGRSWTLSEDKLESTTGEILQRIPAYNAFWFGWKAAYPHTELVK</sequence>
<evidence type="ECO:0000313" key="2">
    <source>
        <dbReference type="Proteomes" id="UP000468581"/>
    </source>
</evidence>
<comment type="caution">
    <text evidence="1">The sequence shown here is derived from an EMBL/GenBank/DDBJ whole genome shotgun (WGS) entry which is preliminary data.</text>
</comment>
<dbReference type="AlphaFoldDB" id="A0A6P0ULR3"/>
<evidence type="ECO:0000313" key="1">
    <source>
        <dbReference type="EMBL" id="NER13937.1"/>
    </source>
</evidence>
<reference evidence="1 2" key="1">
    <citation type="submission" date="2020-01" db="EMBL/GenBank/DDBJ databases">
        <title>Leptobacterium flavescens.</title>
        <authorList>
            <person name="Wang G."/>
        </authorList>
    </citation>
    <scope>NUCLEOTIDE SEQUENCE [LARGE SCALE GENOMIC DNA]</scope>
    <source>
        <strain evidence="1 2">KCTC 22160</strain>
    </source>
</reference>
<protein>
    <submittedName>
        <fullName evidence="1">DUF3179 domain-containing protein</fullName>
    </submittedName>
</protein>
<dbReference type="Pfam" id="PF11376">
    <property type="entry name" value="DUF3179"/>
    <property type="match status" value="1"/>
</dbReference>